<organism evidence="1">
    <name type="scientific">marine sediment metagenome</name>
    <dbReference type="NCBI Taxonomy" id="412755"/>
    <lineage>
        <taxon>unclassified sequences</taxon>
        <taxon>metagenomes</taxon>
        <taxon>ecological metagenomes</taxon>
    </lineage>
</organism>
<accession>A0A0F9C4U6</accession>
<proteinExistence type="predicted"/>
<comment type="caution">
    <text evidence="1">The sequence shown here is derived from an EMBL/GenBank/DDBJ whole genome shotgun (WGS) entry which is preliminary data.</text>
</comment>
<evidence type="ECO:0000313" key="1">
    <source>
        <dbReference type="EMBL" id="KKK91706.1"/>
    </source>
</evidence>
<protein>
    <submittedName>
        <fullName evidence="1">Uncharacterized protein</fullName>
    </submittedName>
</protein>
<gene>
    <name evidence="1" type="ORF">LCGC14_2710240</name>
</gene>
<sequence length="61" mass="7083">MSEELREETNARYFVRNRNKIVLFPVPALWADVKKAWLRSQLENAVDGVFGRVLVGLVDHE</sequence>
<dbReference type="EMBL" id="LAZR01048533">
    <property type="protein sequence ID" value="KKK91706.1"/>
    <property type="molecule type" value="Genomic_DNA"/>
</dbReference>
<dbReference type="AlphaFoldDB" id="A0A0F9C4U6"/>
<name>A0A0F9C4U6_9ZZZZ</name>
<reference evidence="1" key="1">
    <citation type="journal article" date="2015" name="Nature">
        <title>Complex archaea that bridge the gap between prokaryotes and eukaryotes.</title>
        <authorList>
            <person name="Spang A."/>
            <person name="Saw J.H."/>
            <person name="Jorgensen S.L."/>
            <person name="Zaremba-Niedzwiedzka K."/>
            <person name="Martijn J."/>
            <person name="Lind A.E."/>
            <person name="van Eijk R."/>
            <person name="Schleper C."/>
            <person name="Guy L."/>
            <person name="Ettema T.J."/>
        </authorList>
    </citation>
    <scope>NUCLEOTIDE SEQUENCE</scope>
</reference>